<protein>
    <submittedName>
        <fullName evidence="2">Transcriptional regulator, TrmB</fullName>
    </submittedName>
</protein>
<evidence type="ECO:0000313" key="2">
    <source>
        <dbReference type="EMBL" id="EKD44080.1"/>
    </source>
</evidence>
<dbReference type="Gene3D" id="1.10.10.10">
    <property type="entry name" value="Winged helix-like DNA-binding domain superfamily/Winged helix DNA-binding domain"/>
    <property type="match status" value="1"/>
</dbReference>
<dbReference type="InterPro" id="IPR051797">
    <property type="entry name" value="TrmB-like"/>
</dbReference>
<feature type="transmembrane region" description="Helical" evidence="1">
    <location>
        <begin position="12"/>
        <end position="34"/>
    </location>
</feature>
<comment type="caution">
    <text evidence="2">The sequence shown here is derived from an EMBL/GenBank/DDBJ whole genome shotgun (WGS) entry which is preliminary data.</text>
</comment>
<dbReference type="PANTHER" id="PTHR34293:SF1">
    <property type="entry name" value="HTH-TYPE TRANSCRIPTIONAL REGULATOR TRMBL2"/>
    <property type="match status" value="1"/>
</dbReference>
<dbReference type="EMBL" id="AMFJ01028976">
    <property type="protein sequence ID" value="EKD44080.1"/>
    <property type="molecule type" value="Genomic_DNA"/>
</dbReference>
<dbReference type="AlphaFoldDB" id="K1YM70"/>
<dbReference type="InterPro" id="IPR036388">
    <property type="entry name" value="WH-like_DNA-bd_sf"/>
</dbReference>
<sequence length="281" mass="32955">MPGYLQYKKWQQIVAIFYIYDILFTYIFLIFLLMTNRIHSFLGELWLSPQESEAYEMALSLGTFAASTLGMRLSLPRSTARYTCESLVRKGLMIETRKANTKLFAAENPTKLFSILHEQEAELIRKKEQLSVTVKELEQKYNPNAKLPKITFYEGIDGIGRMLDELLTHPTTLYSFGAGDYFLEKEPELILNFRKKAKHAYKKVFVMRSPKYRHLHEKDPLNYQTKYFQSLNELEVDFQITDDMLSITSIKQSIPVGILIKHKEIVNAFTQIFQELWNHTR</sequence>
<organism evidence="2">
    <name type="scientific">uncultured bacterium</name>
    <name type="common">gcode 4</name>
    <dbReference type="NCBI Taxonomy" id="1234023"/>
    <lineage>
        <taxon>Bacteria</taxon>
        <taxon>environmental samples</taxon>
    </lineage>
</organism>
<keyword evidence="1" id="KW-0812">Transmembrane</keyword>
<keyword evidence="1" id="KW-1133">Transmembrane helix</keyword>
<dbReference type="PANTHER" id="PTHR34293">
    <property type="entry name" value="HTH-TYPE TRANSCRIPTIONAL REGULATOR TRMBL2"/>
    <property type="match status" value="1"/>
</dbReference>
<keyword evidence="1" id="KW-0472">Membrane</keyword>
<gene>
    <name evidence="2" type="ORF">ACD_71C00245G0001</name>
</gene>
<proteinExistence type="predicted"/>
<accession>K1YM70</accession>
<name>K1YM70_9BACT</name>
<evidence type="ECO:0000256" key="1">
    <source>
        <dbReference type="SAM" id="Phobius"/>
    </source>
</evidence>
<reference evidence="2" key="1">
    <citation type="journal article" date="2012" name="Science">
        <title>Fermentation, hydrogen, and sulfur metabolism in multiple uncultivated bacterial phyla.</title>
        <authorList>
            <person name="Wrighton K.C."/>
            <person name="Thomas B.C."/>
            <person name="Sharon I."/>
            <person name="Miller C.S."/>
            <person name="Castelle C.J."/>
            <person name="VerBerkmoes N.C."/>
            <person name="Wilkins M.J."/>
            <person name="Hettich R.L."/>
            <person name="Lipton M.S."/>
            <person name="Williams K.H."/>
            <person name="Long P.E."/>
            <person name="Banfield J.F."/>
        </authorList>
    </citation>
    <scope>NUCLEOTIDE SEQUENCE [LARGE SCALE GENOMIC DNA]</scope>
</reference>